<evidence type="ECO:0000256" key="1">
    <source>
        <dbReference type="SAM" id="MobiDB-lite"/>
    </source>
</evidence>
<dbReference type="EMBL" id="JAEFCI010006310">
    <property type="protein sequence ID" value="KAG5459779.1"/>
    <property type="molecule type" value="Genomic_DNA"/>
</dbReference>
<feature type="region of interest" description="Disordered" evidence="1">
    <location>
        <begin position="84"/>
        <end position="130"/>
    </location>
</feature>
<protein>
    <submittedName>
        <fullName evidence="2">Uncharacterized protein</fullName>
    </submittedName>
</protein>
<feature type="non-terminal residue" evidence="2">
    <location>
        <position position="1"/>
    </location>
</feature>
<proteinExistence type="predicted"/>
<keyword evidence="3" id="KW-1185">Reference proteome</keyword>
<feature type="compositionally biased region" description="Basic and acidic residues" evidence="1">
    <location>
        <begin position="44"/>
        <end position="62"/>
    </location>
</feature>
<gene>
    <name evidence="2" type="ORF">BJ554DRAFT_8263</name>
</gene>
<comment type="caution">
    <text evidence="2">The sequence shown here is derived from an EMBL/GenBank/DDBJ whole genome shotgun (WGS) entry which is preliminary data.</text>
</comment>
<feature type="region of interest" description="Disordered" evidence="1">
    <location>
        <begin position="259"/>
        <end position="287"/>
    </location>
</feature>
<dbReference type="Proteomes" id="UP000673691">
    <property type="component" value="Unassembled WGS sequence"/>
</dbReference>
<evidence type="ECO:0000313" key="2">
    <source>
        <dbReference type="EMBL" id="KAG5459779.1"/>
    </source>
</evidence>
<dbReference type="AlphaFoldDB" id="A0A8H7ZUM5"/>
<reference evidence="2 3" key="1">
    <citation type="journal article" name="Sci. Rep.">
        <title>Genome-scale phylogenetic analyses confirm Olpidium as the closest living zoosporic fungus to the non-flagellated, terrestrial fungi.</title>
        <authorList>
            <person name="Chang Y."/>
            <person name="Rochon D."/>
            <person name="Sekimoto S."/>
            <person name="Wang Y."/>
            <person name="Chovatia M."/>
            <person name="Sandor L."/>
            <person name="Salamov A."/>
            <person name="Grigoriev I.V."/>
            <person name="Stajich J.E."/>
            <person name="Spatafora J.W."/>
        </authorList>
    </citation>
    <scope>NUCLEOTIDE SEQUENCE [LARGE SCALE GENOMIC DNA]</scope>
    <source>
        <strain evidence="2">S191</strain>
    </source>
</reference>
<evidence type="ECO:0000313" key="3">
    <source>
        <dbReference type="Proteomes" id="UP000673691"/>
    </source>
</evidence>
<feature type="region of interest" description="Disordered" evidence="1">
    <location>
        <begin position="40"/>
        <end position="68"/>
    </location>
</feature>
<sequence>IQPGSGGFRADVDLPGEQVFPAVPGVGRERHHHAVRLQHAPCGLRDKPPSVLGRSREDRDHQATSLPISTPPFSLYNYLQADDQASNPGLRTAPNAKTFRRSERSGTSLVFRKPSPGPAANASRPSNVRGPECAADRKAFGLAFSLQAQRLDNYCRALVHQKGHDLQNAGPETLVEARESFLAAYLPHGGYDARVYPAFALRGEPRPQQIEGVRRDCGQRPRGGAAYERSDAPRRSVIRVLFVLGRKSEIVAAPAQSTRQQLRIRSSKSTDRQPTAGIMPHGMDGYARPGRREQRDVLGLQLFFKRVPLLYYVPRSQGGQLQYSAYLQPNLDDVERSHDKSARAERCRSADVTGTLCVGLPRYHAGRGPAEGAFQKRELWPQRARVLRAGQRGGTVRRVVDAAAACFASGTNENGAREPAIINHPIREAPKFPKTPPMASQKTFGLAFFFFVRDSISLRGRA</sequence>
<accession>A0A8H7ZUM5</accession>
<organism evidence="2 3">
    <name type="scientific">Olpidium bornovanus</name>
    <dbReference type="NCBI Taxonomy" id="278681"/>
    <lineage>
        <taxon>Eukaryota</taxon>
        <taxon>Fungi</taxon>
        <taxon>Fungi incertae sedis</taxon>
        <taxon>Olpidiomycota</taxon>
        <taxon>Olpidiomycotina</taxon>
        <taxon>Olpidiomycetes</taxon>
        <taxon>Olpidiales</taxon>
        <taxon>Olpidiaceae</taxon>
        <taxon>Olpidium</taxon>
    </lineage>
</organism>
<name>A0A8H7ZUM5_9FUNG</name>